<evidence type="ECO:0000256" key="2">
    <source>
        <dbReference type="ARBA" id="ARBA00022448"/>
    </source>
</evidence>
<keyword evidence="3" id="KW-1003">Cell membrane</keyword>
<dbReference type="InterPro" id="IPR000515">
    <property type="entry name" value="MetI-like"/>
</dbReference>
<feature type="transmembrane region" description="Helical" evidence="8">
    <location>
        <begin position="67"/>
        <end position="86"/>
    </location>
</feature>
<comment type="caution">
    <text evidence="10">The sequence shown here is derived from an EMBL/GenBank/DDBJ whole genome shotgun (WGS) entry which is preliminary data.</text>
</comment>
<keyword evidence="6 8" id="KW-1133">Transmembrane helix</keyword>
<feature type="transmembrane region" description="Helical" evidence="8">
    <location>
        <begin position="238"/>
        <end position="259"/>
    </location>
</feature>
<evidence type="ECO:0000313" key="10">
    <source>
        <dbReference type="EMBL" id="MDQ7246746.1"/>
    </source>
</evidence>
<feature type="domain" description="ABC transmembrane type-1" evidence="9">
    <location>
        <begin position="63"/>
        <end position="254"/>
    </location>
</feature>
<keyword evidence="2 8" id="KW-0813">Transport</keyword>
<keyword evidence="4" id="KW-0997">Cell inner membrane</keyword>
<evidence type="ECO:0000256" key="4">
    <source>
        <dbReference type="ARBA" id="ARBA00022519"/>
    </source>
</evidence>
<comment type="subcellular location">
    <subcellularLocation>
        <location evidence="1">Cell inner membrane</location>
        <topology evidence="1">Multi-pass membrane protein</topology>
    </subcellularLocation>
    <subcellularLocation>
        <location evidence="8">Cell membrane</location>
        <topology evidence="8">Multi-pass membrane protein</topology>
    </subcellularLocation>
</comment>
<dbReference type="Gene3D" id="1.10.3720.10">
    <property type="entry name" value="MetI-like"/>
    <property type="match status" value="1"/>
</dbReference>
<evidence type="ECO:0000259" key="9">
    <source>
        <dbReference type="PROSITE" id="PS50928"/>
    </source>
</evidence>
<feature type="transmembrane region" description="Helical" evidence="8">
    <location>
        <begin position="134"/>
        <end position="151"/>
    </location>
</feature>
<protein>
    <submittedName>
        <fullName evidence="10">ABC transporter permease subunit</fullName>
    </submittedName>
</protein>
<evidence type="ECO:0000313" key="11">
    <source>
        <dbReference type="Proteomes" id="UP001230156"/>
    </source>
</evidence>
<dbReference type="InterPro" id="IPR035906">
    <property type="entry name" value="MetI-like_sf"/>
</dbReference>
<evidence type="ECO:0000256" key="7">
    <source>
        <dbReference type="ARBA" id="ARBA00023136"/>
    </source>
</evidence>
<evidence type="ECO:0000256" key="3">
    <source>
        <dbReference type="ARBA" id="ARBA00022475"/>
    </source>
</evidence>
<dbReference type="PANTHER" id="PTHR43357:SF4">
    <property type="entry name" value="INNER MEMBRANE ABC TRANSPORTER PERMEASE PROTEIN YDCV"/>
    <property type="match status" value="1"/>
</dbReference>
<keyword evidence="7 8" id="KW-0472">Membrane</keyword>
<evidence type="ECO:0000256" key="8">
    <source>
        <dbReference type="RuleBase" id="RU363032"/>
    </source>
</evidence>
<reference evidence="11" key="1">
    <citation type="submission" date="2023-08" db="EMBL/GenBank/DDBJ databases">
        <title>Rhodospirillaceae gen. nov., a novel taxon isolated from the Yangtze River Yuezi River estuary sludge.</title>
        <authorList>
            <person name="Ruan L."/>
        </authorList>
    </citation>
    <scope>NUCLEOTIDE SEQUENCE [LARGE SCALE GENOMIC DNA]</scope>
    <source>
        <strain evidence="11">R-7</strain>
    </source>
</reference>
<keyword evidence="11" id="KW-1185">Reference proteome</keyword>
<dbReference type="SUPFAM" id="SSF161098">
    <property type="entry name" value="MetI-like"/>
    <property type="match status" value="1"/>
</dbReference>
<evidence type="ECO:0000256" key="1">
    <source>
        <dbReference type="ARBA" id="ARBA00004429"/>
    </source>
</evidence>
<dbReference type="RefSeq" id="WP_379954141.1">
    <property type="nucleotide sequence ID" value="NZ_JAUYVI010000001.1"/>
</dbReference>
<dbReference type="PROSITE" id="PS50928">
    <property type="entry name" value="ABC_TM1"/>
    <property type="match status" value="1"/>
</dbReference>
<dbReference type="EMBL" id="JAUYVI010000001">
    <property type="protein sequence ID" value="MDQ7246746.1"/>
    <property type="molecule type" value="Genomic_DNA"/>
</dbReference>
<accession>A0ABU0YI72</accession>
<feature type="transmembrane region" description="Helical" evidence="8">
    <location>
        <begin position="191"/>
        <end position="218"/>
    </location>
</feature>
<comment type="similarity">
    <text evidence="8">Belongs to the binding-protein-dependent transport system permease family.</text>
</comment>
<dbReference type="PANTHER" id="PTHR43357">
    <property type="entry name" value="INNER MEMBRANE ABC TRANSPORTER PERMEASE PROTEIN YDCV"/>
    <property type="match status" value="1"/>
</dbReference>
<gene>
    <name evidence="10" type="ORF">Q8A70_03675</name>
</gene>
<organism evidence="10 11">
    <name type="scientific">Dongia sedimenti</name>
    <dbReference type="NCBI Taxonomy" id="3064282"/>
    <lineage>
        <taxon>Bacteria</taxon>
        <taxon>Pseudomonadati</taxon>
        <taxon>Pseudomonadota</taxon>
        <taxon>Alphaproteobacteria</taxon>
        <taxon>Rhodospirillales</taxon>
        <taxon>Dongiaceae</taxon>
        <taxon>Dongia</taxon>
    </lineage>
</organism>
<proteinExistence type="inferred from homology"/>
<evidence type="ECO:0000256" key="5">
    <source>
        <dbReference type="ARBA" id="ARBA00022692"/>
    </source>
</evidence>
<evidence type="ECO:0000256" key="6">
    <source>
        <dbReference type="ARBA" id="ARBA00022989"/>
    </source>
</evidence>
<keyword evidence="5 8" id="KW-0812">Transmembrane</keyword>
<dbReference type="CDD" id="cd06261">
    <property type="entry name" value="TM_PBP2"/>
    <property type="match status" value="1"/>
</dbReference>
<dbReference type="Pfam" id="PF00528">
    <property type="entry name" value="BPD_transp_1"/>
    <property type="match status" value="1"/>
</dbReference>
<name>A0ABU0YI72_9PROT</name>
<feature type="transmembrane region" description="Helical" evidence="8">
    <location>
        <begin position="12"/>
        <end position="33"/>
    </location>
</feature>
<sequence>MSRRGHRAQIVVVGLFVVLQVLPVLAVALNAFAGEWAGTVLPEELTWRWAAQIFADPRFIEALRNSLLISFGAMTVSALVTIPAVLAGHCYLPSLDRWLGALVILPYAVPGIALALGLMRIYSGQYGVQLNGTPWVLIFGYVPLGASFYYLPIKNNLRAVPVQEIIEAGHLVGAGDLAIMRRVILPAVMRGVVVGLVMNFALAISEFVYANLLVGGFYPTLQIFMNVLRQGSGHLTSVVVTVYFVVVWILSTAVVAVMAKREA</sequence>
<feature type="transmembrane region" description="Helical" evidence="8">
    <location>
        <begin position="98"/>
        <end position="122"/>
    </location>
</feature>
<dbReference type="Proteomes" id="UP001230156">
    <property type="component" value="Unassembled WGS sequence"/>
</dbReference>